<keyword evidence="1" id="KW-0812">Transmembrane</keyword>
<accession>A0AAQ0D1N6</accession>
<proteinExistence type="predicted"/>
<name>A0AAQ0D1N6_ACIBA</name>
<keyword evidence="1" id="KW-0472">Membrane</keyword>
<sequence>MKYTIEEGIDSFNNEKDMIENNIVEIAKDDYIQFLEAHLNENDALIVALGKLQELFKQTLNNTNEIDLINLIKQEVNELLTSVINKGFKYKKERRNITTTPTEEYQNDYLYFLSAVNNIISILLRYKDLKKSFDELLINNLRKAIVDVNKELVGFRKIRNIADNLMTEDIYDIAVAKYKKLEKKYRKYFYRAVPIVIIIAILTFLSKKLLMEKFGIDEVSYWVLKISILILGVTLISYFIKQSSHYQRLADQNYQTQVELQAYPTFMESIPTEEAANVRKELALKYFGREIDGNAHKDMSNLISDQMKNTTEMVKATTEAIKNLKG</sequence>
<dbReference type="AlphaFoldDB" id="A0AAQ0D1N6"/>
<feature type="transmembrane region" description="Helical" evidence="1">
    <location>
        <begin position="219"/>
        <end position="240"/>
    </location>
</feature>
<evidence type="ECO:0000313" key="3">
    <source>
        <dbReference type="Proteomes" id="UP000664966"/>
    </source>
</evidence>
<dbReference type="Proteomes" id="UP000664966">
    <property type="component" value="Chromosome"/>
</dbReference>
<dbReference type="RefSeq" id="WP_053215906.1">
    <property type="nucleotide sequence ID" value="NZ_CP072122.1"/>
</dbReference>
<organism evidence="2 3">
    <name type="scientific">Acinetobacter baumannii</name>
    <dbReference type="NCBI Taxonomy" id="470"/>
    <lineage>
        <taxon>Bacteria</taxon>
        <taxon>Pseudomonadati</taxon>
        <taxon>Pseudomonadota</taxon>
        <taxon>Gammaproteobacteria</taxon>
        <taxon>Moraxellales</taxon>
        <taxon>Moraxellaceae</taxon>
        <taxon>Acinetobacter</taxon>
        <taxon>Acinetobacter calcoaceticus/baumannii complex</taxon>
    </lineage>
</organism>
<feature type="transmembrane region" description="Helical" evidence="1">
    <location>
        <begin position="188"/>
        <end position="207"/>
    </location>
</feature>
<evidence type="ECO:0000256" key="1">
    <source>
        <dbReference type="SAM" id="Phobius"/>
    </source>
</evidence>
<keyword evidence="1" id="KW-1133">Transmembrane helix</keyword>
<dbReference type="EMBL" id="CP072270">
    <property type="protein sequence ID" value="QTK44033.1"/>
    <property type="molecule type" value="Genomic_DNA"/>
</dbReference>
<protein>
    <submittedName>
        <fullName evidence="2">Uncharacterized protein</fullName>
    </submittedName>
</protein>
<reference evidence="2" key="1">
    <citation type="submission" date="2021-03" db="EMBL/GenBank/DDBJ databases">
        <title>Complete genome sequencing of Acinetobacter baumannii.</title>
        <authorList>
            <person name="Yadav B."/>
            <person name="Makwana N."/>
            <person name="Kharat A.S."/>
            <person name="Veeraraghavan B."/>
            <person name="Vijayakumar S."/>
            <person name="Priya M."/>
        </authorList>
    </citation>
    <scope>NUCLEOTIDE SEQUENCE</scope>
    <source>
        <strain evidence="2">KSK6</strain>
    </source>
</reference>
<evidence type="ECO:0000313" key="2">
    <source>
        <dbReference type="EMBL" id="QTK44033.1"/>
    </source>
</evidence>
<gene>
    <name evidence="2" type="ORF">J6E47_02835</name>
</gene>